<dbReference type="Gene3D" id="1.25.40.10">
    <property type="entry name" value="Tetratricopeptide repeat domain"/>
    <property type="match status" value="3"/>
</dbReference>
<dbReference type="InParanoid" id="V4SFD3"/>
<feature type="compositionally biased region" description="Polar residues" evidence="2">
    <location>
        <begin position="221"/>
        <end position="232"/>
    </location>
</feature>
<dbReference type="InterPro" id="IPR019734">
    <property type="entry name" value="TPR_rpt"/>
</dbReference>
<feature type="repeat" description="TPR" evidence="1">
    <location>
        <begin position="383"/>
        <end position="416"/>
    </location>
</feature>
<dbReference type="EMBL" id="KI536925">
    <property type="protein sequence ID" value="ESR39274.1"/>
    <property type="molecule type" value="Genomic_DNA"/>
</dbReference>
<dbReference type="EMBL" id="KI536925">
    <property type="protein sequence ID" value="ESR39276.1"/>
    <property type="molecule type" value="Genomic_DNA"/>
</dbReference>
<evidence type="ECO:0000256" key="1">
    <source>
        <dbReference type="PROSITE-ProRule" id="PRU00339"/>
    </source>
</evidence>
<reference evidence="3 4" key="1">
    <citation type="submission" date="2013-10" db="EMBL/GenBank/DDBJ databases">
        <authorList>
            <consortium name="International Citrus Genome Consortium"/>
            <person name="Jenkins J."/>
            <person name="Schmutz J."/>
            <person name="Prochnik S."/>
            <person name="Rokhsar D."/>
            <person name="Gmitter F."/>
            <person name="Ollitrault P."/>
            <person name="Machado M."/>
            <person name="Talon M."/>
            <person name="Wincker P."/>
            <person name="Jaillon O."/>
            <person name="Morgante M."/>
        </authorList>
    </citation>
    <scope>NUCLEOTIDE SEQUENCE</scope>
    <source>
        <strain evidence="4">cv. Clemenules</strain>
    </source>
</reference>
<dbReference type="STRING" id="85681.V4SFD3"/>
<dbReference type="SUPFAM" id="SSF48452">
    <property type="entry name" value="TPR-like"/>
    <property type="match status" value="1"/>
</dbReference>
<dbReference type="Gramene" id="ESR39276">
    <property type="protein sequence ID" value="ESR39276"/>
    <property type="gene ID" value="CICLE_v10024760mg"/>
</dbReference>
<dbReference type="OrthoDB" id="1926212at2759"/>
<dbReference type="PANTHER" id="PTHR44749">
    <property type="entry name" value="SUPPRESSOR OF RPS4-RLD 1"/>
    <property type="match status" value="1"/>
</dbReference>
<feature type="compositionally biased region" description="Basic and acidic residues" evidence="2">
    <location>
        <begin position="152"/>
        <end position="165"/>
    </location>
</feature>
<feature type="compositionally biased region" description="Low complexity" evidence="2">
    <location>
        <begin position="790"/>
        <end position="799"/>
    </location>
</feature>
<dbReference type="Pfam" id="PF13181">
    <property type="entry name" value="TPR_8"/>
    <property type="match status" value="1"/>
</dbReference>
<dbReference type="Proteomes" id="UP000030687">
    <property type="component" value="Unassembled WGS sequence"/>
</dbReference>
<evidence type="ECO:0000313" key="3">
    <source>
        <dbReference type="EMBL" id="ESR39277.1"/>
    </source>
</evidence>
<dbReference type="Gramene" id="ESR39274">
    <property type="protein sequence ID" value="ESR39274"/>
    <property type="gene ID" value="CICLE_v10024760mg"/>
</dbReference>
<dbReference type="Pfam" id="PF13432">
    <property type="entry name" value="TPR_16"/>
    <property type="match status" value="1"/>
</dbReference>
<dbReference type="InterPro" id="IPR044650">
    <property type="entry name" value="SRFR1-like"/>
</dbReference>
<dbReference type="Gramene" id="ESR39275">
    <property type="protein sequence ID" value="ESR39275"/>
    <property type="gene ID" value="CICLE_v10024760mg"/>
</dbReference>
<dbReference type="eggNOG" id="KOG1124">
    <property type="taxonomic scope" value="Eukaryota"/>
</dbReference>
<organism evidence="3 4">
    <name type="scientific">Citrus clementina</name>
    <name type="common">Clementine</name>
    <name type="synonym">Citrus deliciosa x Citrus sinensis</name>
    <dbReference type="NCBI Taxonomy" id="85681"/>
    <lineage>
        <taxon>Eukaryota</taxon>
        <taxon>Viridiplantae</taxon>
        <taxon>Streptophyta</taxon>
        <taxon>Embryophyta</taxon>
        <taxon>Tracheophyta</taxon>
        <taxon>Spermatophyta</taxon>
        <taxon>Magnoliopsida</taxon>
        <taxon>eudicotyledons</taxon>
        <taxon>Gunneridae</taxon>
        <taxon>Pentapetalae</taxon>
        <taxon>rosids</taxon>
        <taxon>malvids</taxon>
        <taxon>Sapindales</taxon>
        <taxon>Rutaceae</taxon>
        <taxon>Aurantioideae</taxon>
        <taxon>Citrus</taxon>
    </lineage>
</organism>
<sequence>MASAITARIELAKLCSLRNWSKAIRILDSLLAQSYEIQDICNRAFCYSQLELHKHVIRDCDKALQLDPTLLQAYILKGCAFSALGRKEEALSVWEKGYEHALHQSADLKQFLELEELLTAAKQDRSVTCEYDVSNSMSSLTVSEPGLNANDKMSETSENHNKSDICDSSSQSRDVSETCSKSSHDPDLCNGRSDEAKGGSSVPVSKSGLHINGKLREVSENHNGSSDGSKSTHASRDASEINRQSSDDFDICNGPIDKASVNERHGRQTNGTHDVHDKLSSDSASLNDSNTNSESYSKSSISDNKSSDSTESRSKLSFKWDMLKETSNEARRNKKFCVTRISKSKSISVDFRLSRGIAQVNEGKYASAISIFDQILKEDPMYPEALIGRGTARAFQRELEAAISDFTEAIQSNPSAGEAWKRRGQARAALGESVEAIQDLSKALEFEPNSADILHERGIVNFKFKDFNAAVEDLSACVKLDKENKSAYTYLGLALSSIGEYKKAEEAHLKAIQLDRNFLEAWGHLTQFYQDLANSEKALECLQQVLYIDKRFSKAYHLRGLLLHGLGQHKKAIKDLSSGLGIDPSNIECLYLRASCYHAIGEYREAIKDYDAALDLELDSMEKFVLQCLAFYQKEIALYTASKINSEFCWFDIDGDIDPLFKEYWCKRLHPKNVCEKVYRQPPLRDSLKKGKLRRQDFSVTKQKTALLLVADSIGKKIQYDCPGFLSNRRQHRMAGLAAIEIAQKVSKIWRSLQAEWKYSNRSSSKNGKRARRKDRINIASQNRGGAGCSTSSSSDTSSYGITEERSSGHPKMSWQDVYTLAVKWRQISEPCDPVVWVNKLSEEFNSGFGSHTPMILGQAKVVRYFPNYARTLDVAKTVMKDKKYVHNKADDIIDLSEDGKLQDIADAKSCDALYKVVGEDFWLATWCNSTAFEGKQLEGTRITLVKMGESGYDFAIRTPCTPSRWDEFDAEMTMAWEALCNAYCGETYGSTDFNVLENVREAILKMTYYWYNFMPLSRGSAVVGFVVLVGLFLAANMEFSGHIPQGLQVDWEAILNSDPHFFLDSVKSWLYPSLKTSTSWKEYPDVTSTFATTGSVVAALSSYDD</sequence>
<feature type="region of interest" description="Disordered" evidence="2">
    <location>
        <begin position="140"/>
        <end position="311"/>
    </location>
</feature>
<dbReference type="InterPro" id="IPR011990">
    <property type="entry name" value="TPR-like_helical_dom_sf"/>
</dbReference>
<feature type="repeat" description="TPR" evidence="1">
    <location>
        <begin position="417"/>
        <end position="450"/>
    </location>
</feature>
<feature type="compositionally biased region" description="Low complexity" evidence="2">
    <location>
        <begin position="198"/>
        <end position="208"/>
    </location>
</feature>
<feature type="compositionally biased region" description="Low complexity" evidence="2">
    <location>
        <begin position="281"/>
        <end position="304"/>
    </location>
</feature>
<evidence type="ECO:0008006" key="5">
    <source>
        <dbReference type="Google" id="ProtNLM"/>
    </source>
</evidence>
<evidence type="ECO:0000313" key="4">
    <source>
        <dbReference type="Proteomes" id="UP000030687"/>
    </source>
</evidence>
<feature type="repeat" description="TPR" evidence="1">
    <location>
        <begin position="485"/>
        <end position="518"/>
    </location>
</feature>
<gene>
    <name evidence="3" type="ORF">CICLE_v10024760mg</name>
</gene>
<keyword evidence="4" id="KW-1185">Reference proteome</keyword>
<dbReference type="Pfam" id="PF12895">
    <property type="entry name" value="ANAPC3"/>
    <property type="match status" value="1"/>
</dbReference>
<dbReference type="FunCoup" id="V4SFD3">
    <property type="interactions" value="577"/>
</dbReference>
<accession>V4SFD3</accession>
<dbReference type="PANTHER" id="PTHR44749:SF1">
    <property type="entry name" value="TETRATRICOPEPTIDE-LIKE HELICAL DOMAIN-CONTAINING PROTEIN"/>
    <property type="match status" value="1"/>
</dbReference>
<keyword evidence="1" id="KW-0802">TPR repeat</keyword>
<dbReference type="EMBL" id="KI536925">
    <property type="protein sequence ID" value="ESR39275.1"/>
    <property type="molecule type" value="Genomic_DNA"/>
</dbReference>
<evidence type="ECO:0000256" key="2">
    <source>
        <dbReference type="SAM" id="MobiDB-lite"/>
    </source>
</evidence>
<dbReference type="SMART" id="SM00028">
    <property type="entry name" value="TPR"/>
    <property type="match status" value="10"/>
</dbReference>
<feature type="repeat" description="TPR" evidence="1">
    <location>
        <begin position="587"/>
        <end position="620"/>
    </location>
</feature>
<dbReference type="OMA" id="NGNTHES"/>
<name>V4SFD3_CITCL</name>
<dbReference type="PROSITE" id="PS50005">
    <property type="entry name" value="TPR"/>
    <property type="match status" value="5"/>
</dbReference>
<feature type="compositionally biased region" description="Basic and acidic residues" evidence="2">
    <location>
        <begin position="182"/>
        <end position="197"/>
    </location>
</feature>
<feature type="repeat" description="TPR" evidence="1">
    <location>
        <begin position="553"/>
        <end position="586"/>
    </location>
</feature>
<dbReference type="EMBL" id="KI536925">
    <property type="protein sequence ID" value="ESR39277.1"/>
    <property type="molecule type" value="Genomic_DNA"/>
</dbReference>
<dbReference type="GO" id="GO:0045892">
    <property type="term" value="P:negative regulation of DNA-templated transcription"/>
    <property type="evidence" value="ECO:0007669"/>
    <property type="project" value="InterPro"/>
</dbReference>
<dbReference type="AlphaFoldDB" id="V4SFD3"/>
<feature type="compositionally biased region" description="Polar residues" evidence="2">
    <location>
        <begin position="166"/>
        <end position="181"/>
    </location>
</feature>
<feature type="region of interest" description="Disordered" evidence="2">
    <location>
        <begin position="761"/>
        <end position="810"/>
    </location>
</feature>
<protein>
    <recommendedName>
        <fullName evidence="5">Suppressor of RPS4-RLD 1</fullName>
    </recommendedName>
</protein>
<dbReference type="Gramene" id="ESR39277">
    <property type="protein sequence ID" value="ESR39277"/>
    <property type="gene ID" value="CICLE_v10024760mg"/>
</dbReference>
<proteinExistence type="predicted"/>